<protein>
    <submittedName>
        <fullName evidence="3">LPXTG-site transpeptidase (Sortase) family protein</fullName>
    </submittedName>
</protein>
<evidence type="ECO:0000256" key="1">
    <source>
        <dbReference type="ARBA" id="ARBA00022801"/>
    </source>
</evidence>
<dbReference type="InterPro" id="IPR042001">
    <property type="entry name" value="Sortase_F"/>
</dbReference>
<keyword evidence="4" id="KW-1185">Reference proteome</keyword>
<reference evidence="3 4" key="1">
    <citation type="submission" date="2018-05" db="EMBL/GenBank/DDBJ databases">
        <title>Genomic Encyclopedia of Type Strains, Phase IV (KMG-IV): sequencing the most valuable type-strain genomes for metagenomic binning, comparative biology and taxonomic classification.</title>
        <authorList>
            <person name="Goeker M."/>
        </authorList>
    </citation>
    <scope>NUCLEOTIDE SEQUENCE [LARGE SCALE GENOMIC DNA]</scope>
    <source>
        <strain evidence="3 4">DSM 44717</strain>
    </source>
</reference>
<proteinExistence type="predicted"/>
<evidence type="ECO:0000313" key="3">
    <source>
        <dbReference type="EMBL" id="PWV80826.1"/>
    </source>
</evidence>
<sequence length="199" mass="20420">MVRGVVATAMAGVAVVLFTAATRGPHQADPPPAHTDTVLPGGVVAAAPLDRSAPVRLEIPRIGLDTSPGCSGTTASGSLAAPDDFARATWFEPGASPGEAGPAVILGHVDSTSGPAVFFRLGELSAGDEVRVTRADGRTAHFVVDRTESVDKTQFPTDRVFADDGTARLRLITCGGTFDPAHGRYLANVIVYATSVAVT</sequence>
<dbReference type="NCBIfam" id="NF033748">
    <property type="entry name" value="class_F_sortase"/>
    <property type="match status" value="1"/>
</dbReference>
<dbReference type="Proteomes" id="UP000246410">
    <property type="component" value="Unassembled WGS sequence"/>
</dbReference>
<dbReference type="Pfam" id="PF04203">
    <property type="entry name" value="Sortase"/>
    <property type="match status" value="1"/>
</dbReference>
<dbReference type="AlphaFoldDB" id="A0A317NZF3"/>
<feature type="signal peptide" evidence="2">
    <location>
        <begin position="1"/>
        <end position="28"/>
    </location>
</feature>
<dbReference type="Gene3D" id="2.40.260.10">
    <property type="entry name" value="Sortase"/>
    <property type="match status" value="1"/>
</dbReference>
<dbReference type="InterPro" id="IPR005754">
    <property type="entry name" value="Sortase"/>
</dbReference>
<dbReference type="GO" id="GO:0016787">
    <property type="term" value="F:hydrolase activity"/>
    <property type="evidence" value="ECO:0007669"/>
    <property type="project" value="UniProtKB-KW"/>
</dbReference>
<evidence type="ECO:0000256" key="2">
    <source>
        <dbReference type="SAM" id="SignalP"/>
    </source>
</evidence>
<dbReference type="EMBL" id="QGTL01000001">
    <property type="protein sequence ID" value="PWV80826.1"/>
    <property type="molecule type" value="Genomic_DNA"/>
</dbReference>
<dbReference type="SUPFAM" id="SSF63817">
    <property type="entry name" value="Sortase"/>
    <property type="match status" value="1"/>
</dbReference>
<organism evidence="3 4">
    <name type="scientific">Nocardia neocaledoniensis</name>
    <dbReference type="NCBI Taxonomy" id="236511"/>
    <lineage>
        <taxon>Bacteria</taxon>
        <taxon>Bacillati</taxon>
        <taxon>Actinomycetota</taxon>
        <taxon>Actinomycetes</taxon>
        <taxon>Mycobacteriales</taxon>
        <taxon>Nocardiaceae</taxon>
        <taxon>Nocardia</taxon>
    </lineage>
</organism>
<keyword evidence="2" id="KW-0732">Signal</keyword>
<accession>A0A317NZF3</accession>
<name>A0A317NZF3_9NOCA</name>
<dbReference type="CDD" id="cd05829">
    <property type="entry name" value="Sortase_F"/>
    <property type="match status" value="1"/>
</dbReference>
<comment type="caution">
    <text evidence="3">The sequence shown here is derived from an EMBL/GenBank/DDBJ whole genome shotgun (WGS) entry which is preliminary data.</text>
</comment>
<dbReference type="InterPro" id="IPR023365">
    <property type="entry name" value="Sortase_dom-sf"/>
</dbReference>
<evidence type="ECO:0000313" key="4">
    <source>
        <dbReference type="Proteomes" id="UP000246410"/>
    </source>
</evidence>
<feature type="chain" id="PRO_5016444665" evidence="2">
    <location>
        <begin position="29"/>
        <end position="199"/>
    </location>
</feature>
<gene>
    <name evidence="3" type="ORF">DFR69_101162</name>
</gene>
<keyword evidence="1" id="KW-0378">Hydrolase</keyword>